<proteinExistence type="predicted"/>
<reference evidence="2 3" key="2">
    <citation type="journal article" date="2019" name="G3 (Bethesda)">
        <title>Hybrid Assembly of the Genome of the Entomopathogenic Nematode Steinernema carpocapsae Identifies the X-Chromosome.</title>
        <authorList>
            <person name="Serra L."/>
            <person name="Macchietto M."/>
            <person name="Macias-Munoz A."/>
            <person name="McGill C.J."/>
            <person name="Rodriguez I.M."/>
            <person name="Rodriguez B."/>
            <person name="Murad R."/>
            <person name="Mortazavi A."/>
        </authorList>
    </citation>
    <scope>NUCLEOTIDE SEQUENCE [LARGE SCALE GENOMIC DNA]</scope>
    <source>
        <strain evidence="2 3">ALL</strain>
    </source>
</reference>
<evidence type="ECO:0000256" key="1">
    <source>
        <dbReference type="SAM" id="Phobius"/>
    </source>
</evidence>
<keyword evidence="1" id="KW-0812">Transmembrane</keyword>
<evidence type="ECO:0000313" key="3">
    <source>
        <dbReference type="Proteomes" id="UP000298663"/>
    </source>
</evidence>
<keyword evidence="1" id="KW-1133">Transmembrane helix</keyword>
<keyword evidence="3" id="KW-1185">Reference proteome</keyword>
<name>A0A4U5MQQ8_STECR</name>
<dbReference type="AlphaFoldDB" id="A0A4U5MQQ8"/>
<sequence length="165" mass="18607">MLTFIRCQLGDLVSYILLGICYTLVLTHFILLLTPNFGFNYCVKGMSGRNVCFYWDYNEVLATTEIINEVEPWVLLTLEACTFSCYVVVLVSLALLRAGVGGNRHKEVKILMVSLVSFGYEVALIGFMYWGSDWLPLRIETLMAINVLWMLDSGVFPIATIAINT</sequence>
<accession>A0A4U5MQQ8</accession>
<organism evidence="2 3">
    <name type="scientific">Steinernema carpocapsae</name>
    <name type="common">Entomopathogenic nematode</name>
    <dbReference type="NCBI Taxonomy" id="34508"/>
    <lineage>
        <taxon>Eukaryota</taxon>
        <taxon>Metazoa</taxon>
        <taxon>Ecdysozoa</taxon>
        <taxon>Nematoda</taxon>
        <taxon>Chromadorea</taxon>
        <taxon>Rhabditida</taxon>
        <taxon>Tylenchina</taxon>
        <taxon>Panagrolaimomorpha</taxon>
        <taxon>Strongyloidoidea</taxon>
        <taxon>Steinernematidae</taxon>
        <taxon>Steinernema</taxon>
    </lineage>
</organism>
<protein>
    <submittedName>
        <fullName evidence="2">Uncharacterized protein</fullName>
    </submittedName>
</protein>
<keyword evidence="1" id="KW-0472">Membrane</keyword>
<evidence type="ECO:0000313" key="2">
    <source>
        <dbReference type="EMBL" id="TKR71653.1"/>
    </source>
</evidence>
<reference evidence="2 3" key="1">
    <citation type="journal article" date="2015" name="Genome Biol.">
        <title>Comparative genomics of Steinernema reveals deeply conserved gene regulatory networks.</title>
        <authorList>
            <person name="Dillman A.R."/>
            <person name="Macchietto M."/>
            <person name="Porter C.F."/>
            <person name="Rogers A."/>
            <person name="Williams B."/>
            <person name="Antoshechkin I."/>
            <person name="Lee M.M."/>
            <person name="Goodwin Z."/>
            <person name="Lu X."/>
            <person name="Lewis E.E."/>
            <person name="Goodrich-Blair H."/>
            <person name="Stock S.P."/>
            <person name="Adams B.J."/>
            <person name="Sternberg P.W."/>
            <person name="Mortazavi A."/>
        </authorList>
    </citation>
    <scope>NUCLEOTIDE SEQUENCE [LARGE SCALE GENOMIC DNA]</scope>
    <source>
        <strain evidence="2 3">ALL</strain>
    </source>
</reference>
<comment type="caution">
    <text evidence="2">The sequence shown here is derived from an EMBL/GenBank/DDBJ whole genome shotgun (WGS) entry which is preliminary data.</text>
</comment>
<dbReference type="EMBL" id="AZBU02000006">
    <property type="protein sequence ID" value="TKR71653.1"/>
    <property type="molecule type" value="Genomic_DNA"/>
</dbReference>
<feature type="transmembrane region" description="Helical" evidence="1">
    <location>
        <begin position="12"/>
        <end position="31"/>
    </location>
</feature>
<feature type="transmembrane region" description="Helical" evidence="1">
    <location>
        <begin position="73"/>
        <end position="96"/>
    </location>
</feature>
<gene>
    <name evidence="2" type="ORF">L596_019218</name>
</gene>
<dbReference type="Proteomes" id="UP000298663">
    <property type="component" value="Unassembled WGS sequence"/>
</dbReference>
<feature type="transmembrane region" description="Helical" evidence="1">
    <location>
        <begin position="108"/>
        <end position="130"/>
    </location>
</feature>
<dbReference type="OrthoDB" id="5862745at2759"/>
<feature type="transmembrane region" description="Helical" evidence="1">
    <location>
        <begin position="142"/>
        <end position="163"/>
    </location>
</feature>